<dbReference type="InterPro" id="IPR011991">
    <property type="entry name" value="ArsR-like_HTH"/>
</dbReference>
<proteinExistence type="predicted"/>
<dbReference type="InterPro" id="IPR005471">
    <property type="entry name" value="Tscrpt_reg_IclR_N"/>
</dbReference>
<dbReference type="Pfam" id="PF01614">
    <property type="entry name" value="IclR_C"/>
    <property type="match status" value="1"/>
</dbReference>
<evidence type="ECO:0000256" key="3">
    <source>
        <dbReference type="ARBA" id="ARBA00023163"/>
    </source>
</evidence>
<dbReference type="InterPro" id="IPR014757">
    <property type="entry name" value="Tscrpt_reg_IclR_C"/>
</dbReference>
<dbReference type="Pfam" id="PF09339">
    <property type="entry name" value="HTH_IclR"/>
    <property type="match status" value="1"/>
</dbReference>
<feature type="domain" description="HTH iclR-type" evidence="4">
    <location>
        <begin position="13"/>
        <end position="72"/>
    </location>
</feature>
<dbReference type="InterPro" id="IPR029016">
    <property type="entry name" value="GAF-like_dom_sf"/>
</dbReference>
<feature type="domain" description="IclR-ED" evidence="5">
    <location>
        <begin position="73"/>
        <end position="256"/>
    </location>
</feature>
<organism evidence="6 7">
    <name type="scientific">Haloferax massiliensis</name>
    <dbReference type="NCBI Taxonomy" id="1476858"/>
    <lineage>
        <taxon>Archaea</taxon>
        <taxon>Methanobacteriati</taxon>
        <taxon>Methanobacteriota</taxon>
        <taxon>Stenosarchaea group</taxon>
        <taxon>Halobacteria</taxon>
        <taxon>Halobacteriales</taxon>
        <taxon>Haloferacaceae</taxon>
        <taxon>Haloferax</taxon>
    </lineage>
</organism>
<evidence type="ECO:0000259" key="5">
    <source>
        <dbReference type="PROSITE" id="PS51078"/>
    </source>
</evidence>
<dbReference type="SMART" id="SM00346">
    <property type="entry name" value="HTH_ICLR"/>
    <property type="match status" value="1"/>
</dbReference>
<accession>A0A0D6JVW3</accession>
<dbReference type="AlphaFoldDB" id="A0A0D6JVW3"/>
<dbReference type="InterPro" id="IPR036388">
    <property type="entry name" value="WH-like_DNA-bd_sf"/>
</dbReference>
<dbReference type="PROSITE" id="PS51078">
    <property type="entry name" value="ICLR_ED"/>
    <property type="match status" value="1"/>
</dbReference>
<dbReference type="SUPFAM" id="SSF55781">
    <property type="entry name" value="GAF domain-like"/>
    <property type="match status" value="1"/>
</dbReference>
<dbReference type="CDD" id="cd00090">
    <property type="entry name" value="HTH_ARSR"/>
    <property type="match status" value="1"/>
</dbReference>
<keyword evidence="3" id="KW-0804">Transcription</keyword>
<dbReference type="Gene3D" id="3.30.450.40">
    <property type="match status" value="1"/>
</dbReference>
<dbReference type="InterPro" id="IPR050707">
    <property type="entry name" value="HTH_MetabolicPath_Reg"/>
</dbReference>
<sequence>MAPNESEDGGKRVKAVMRSYRVIGVLREQGTVRINDVADALGVPTSTAHVHLKTLEAAGYVVKDEHGYRLGLRFLRDGSVTRGRLDVYDASRSEIKDLAESTGEVANLGVEENGQRVIVYQAEGDKAVYDNAPIGEFTHMHWTALGKAILAELPGERVTEIVDEYGLPAKTDHTISDRDALLEELEAIRERGYALEDEERRDGIRSIAVPLVSDGTVIGAVSLSGPKERFNDDRIVDELFPALRDRKNVIEVKYAYD</sequence>
<keyword evidence="1" id="KW-0805">Transcription regulation</keyword>
<dbReference type="GO" id="GO:0045892">
    <property type="term" value="P:negative regulation of DNA-templated transcription"/>
    <property type="evidence" value="ECO:0007669"/>
    <property type="project" value="TreeGrafter"/>
</dbReference>
<keyword evidence="2" id="KW-0238">DNA-binding</keyword>
<dbReference type="Gene3D" id="1.10.10.10">
    <property type="entry name" value="Winged helix-like DNA-binding domain superfamily/Winged helix DNA-binding domain"/>
    <property type="match status" value="1"/>
</dbReference>
<dbReference type="PANTHER" id="PTHR30136">
    <property type="entry name" value="HELIX-TURN-HELIX TRANSCRIPTIONAL REGULATOR, ICLR FAMILY"/>
    <property type="match status" value="1"/>
</dbReference>
<dbReference type="RefSeq" id="WP_089780757.1">
    <property type="nucleotide sequence ID" value="NZ_CABLRR010000004.1"/>
</dbReference>
<dbReference type="SUPFAM" id="SSF46785">
    <property type="entry name" value="Winged helix' DNA-binding domain"/>
    <property type="match status" value="1"/>
</dbReference>
<protein>
    <submittedName>
        <fullName evidence="6">HTH-type transcriptional repressor AllR</fullName>
    </submittedName>
</protein>
<reference evidence="7" key="1">
    <citation type="submission" date="2015-03" db="EMBL/GenBank/DDBJ databases">
        <authorList>
            <person name="Urmite Genomes"/>
        </authorList>
    </citation>
    <scope>NUCLEOTIDE SEQUENCE [LARGE SCALE GENOMIC DNA]</scope>
    <source>
        <strain evidence="7">Arc-Hr</strain>
    </source>
</reference>
<evidence type="ECO:0000256" key="1">
    <source>
        <dbReference type="ARBA" id="ARBA00023015"/>
    </source>
</evidence>
<evidence type="ECO:0000313" key="6">
    <source>
        <dbReference type="EMBL" id="CQR52710.1"/>
    </source>
</evidence>
<dbReference type="InterPro" id="IPR036390">
    <property type="entry name" value="WH_DNA-bd_sf"/>
</dbReference>
<evidence type="ECO:0000259" key="4">
    <source>
        <dbReference type="PROSITE" id="PS51077"/>
    </source>
</evidence>
<dbReference type="GO" id="GO:0003700">
    <property type="term" value="F:DNA-binding transcription factor activity"/>
    <property type="evidence" value="ECO:0007669"/>
    <property type="project" value="TreeGrafter"/>
</dbReference>
<keyword evidence="7" id="KW-1185">Reference proteome</keyword>
<dbReference type="PANTHER" id="PTHR30136:SF35">
    <property type="entry name" value="HTH-TYPE TRANSCRIPTIONAL REGULATOR RV1719"/>
    <property type="match status" value="1"/>
</dbReference>
<gene>
    <name evidence="6" type="primary">allR_2</name>
    <name evidence="6" type="ORF">BN996_03272</name>
</gene>
<evidence type="ECO:0000313" key="7">
    <source>
        <dbReference type="Proteomes" id="UP000198902"/>
    </source>
</evidence>
<dbReference type="OrthoDB" id="14763at2157"/>
<dbReference type="Proteomes" id="UP000198902">
    <property type="component" value="Unassembled WGS sequence"/>
</dbReference>
<evidence type="ECO:0000256" key="2">
    <source>
        <dbReference type="ARBA" id="ARBA00023125"/>
    </source>
</evidence>
<dbReference type="GO" id="GO:0003677">
    <property type="term" value="F:DNA binding"/>
    <property type="evidence" value="ECO:0007669"/>
    <property type="project" value="UniProtKB-KW"/>
</dbReference>
<name>A0A0D6JVW3_9EURY</name>
<dbReference type="PROSITE" id="PS51077">
    <property type="entry name" value="HTH_ICLR"/>
    <property type="match status" value="1"/>
</dbReference>
<dbReference type="EMBL" id="CSTE01000004">
    <property type="protein sequence ID" value="CQR52710.1"/>
    <property type="molecule type" value="Genomic_DNA"/>
</dbReference>